<protein>
    <submittedName>
        <fullName evidence="2">Uncharacterized protein</fullName>
    </submittedName>
</protein>
<accession>Q10NV7</accession>
<name>Q10NV7_ORYSJ</name>
<dbReference type="AlphaFoldDB" id="Q10NV7"/>
<feature type="region of interest" description="Disordered" evidence="1">
    <location>
        <begin position="1"/>
        <end position="98"/>
    </location>
</feature>
<gene>
    <name evidence="2" type="ordered locus">LOC_Os03g15150</name>
</gene>
<organism evidence="2">
    <name type="scientific">Oryza sativa subsp. japonica</name>
    <name type="common">Rice</name>
    <dbReference type="NCBI Taxonomy" id="39947"/>
    <lineage>
        <taxon>Eukaryota</taxon>
        <taxon>Viridiplantae</taxon>
        <taxon>Streptophyta</taxon>
        <taxon>Embryophyta</taxon>
        <taxon>Tracheophyta</taxon>
        <taxon>Spermatophyta</taxon>
        <taxon>Magnoliopsida</taxon>
        <taxon>Liliopsida</taxon>
        <taxon>Poales</taxon>
        <taxon>Poaceae</taxon>
        <taxon>BOP clade</taxon>
        <taxon>Oryzoideae</taxon>
        <taxon>Oryzeae</taxon>
        <taxon>Oryzinae</taxon>
        <taxon>Oryza</taxon>
        <taxon>Oryza sativa</taxon>
    </lineage>
</organism>
<feature type="compositionally biased region" description="Low complexity" evidence="1">
    <location>
        <begin position="41"/>
        <end position="50"/>
    </location>
</feature>
<reference evidence="2" key="2">
    <citation type="submission" date="2006-06" db="EMBL/GenBank/DDBJ databases">
        <authorList>
            <person name="Buell R."/>
            <person name="Wing R.A."/>
            <person name="McCombie W.A."/>
            <person name="Ouyang S."/>
        </authorList>
    </citation>
    <scope>NUCLEOTIDE SEQUENCE</scope>
</reference>
<evidence type="ECO:0000313" key="2">
    <source>
        <dbReference type="EMBL" id="ABF95049.1"/>
    </source>
</evidence>
<proteinExistence type="predicted"/>
<dbReference type="EMBL" id="DP000009">
    <property type="protein sequence ID" value="ABF95049.1"/>
    <property type="molecule type" value="Genomic_DNA"/>
</dbReference>
<evidence type="ECO:0000256" key="1">
    <source>
        <dbReference type="SAM" id="MobiDB-lite"/>
    </source>
</evidence>
<reference evidence="2" key="1">
    <citation type="journal article" date="2005" name="Genome Res.">
        <title>Sequence, annotation, and analysis of synteny between rice chromosome 3 and diverged grass species.</title>
        <authorList>
            <consortium name="Rice Chromosome 3 Sequencing Consortium"/>
            <person name="Buell C.R."/>
            <person name="Yuan Q."/>
            <person name="Ouyang S."/>
            <person name="Liu J."/>
            <person name="Zhu W."/>
            <person name="Wang A."/>
            <person name="Maiti R."/>
            <person name="Haas B."/>
            <person name="Wortman J."/>
            <person name="Pertea M."/>
            <person name="Jones K.M."/>
            <person name="Kim M."/>
            <person name="Overton L."/>
            <person name="Tsitrin T."/>
            <person name="Fadrosh D."/>
            <person name="Bera J."/>
            <person name="Weaver B."/>
            <person name="Jin S."/>
            <person name="Johri S."/>
            <person name="Reardon M."/>
            <person name="Webb K."/>
            <person name="Hill J."/>
            <person name="Moffat K."/>
            <person name="Tallon L."/>
            <person name="Van Aken S."/>
            <person name="Lewis M."/>
            <person name="Utterback T."/>
            <person name="Feldblyum T."/>
            <person name="Zismann V."/>
            <person name="Iobst S."/>
            <person name="Hsiao J."/>
            <person name="de Vazeille A.R."/>
            <person name="Salzberg S.L."/>
            <person name="White O."/>
            <person name="Fraser C."/>
            <person name="Yu Y."/>
            <person name="Kim H."/>
            <person name="Rambo T."/>
            <person name="Currie J."/>
            <person name="Collura K."/>
            <person name="Kernodle-Thompson S."/>
            <person name="Wei F."/>
            <person name="Kudrna K."/>
            <person name="Ammiraju J.S."/>
            <person name="Luo M."/>
            <person name="Goicoechea J.L."/>
            <person name="Wing R.A."/>
            <person name="Henry D."/>
            <person name="Oates R."/>
            <person name="Palmer M."/>
            <person name="Pries G."/>
            <person name="Saski C."/>
            <person name="Simmons J."/>
            <person name="Soderlund C."/>
            <person name="Nelson W."/>
            <person name="de la Bastide M."/>
            <person name="Spiegel L."/>
            <person name="Nascimento L."/>
            <person name="Huang E."/>
            <person name="Preston R."/>
            <person name="Zutavern T."/>
            <person name="Palmer L."/>
            <person name="O'Shaughnessy A."/>
            <person name="Dike S."/>
            <person name="McCombie W.R."/>
            <person name="Minx P."/>
            <person name="Cordum H."/>
            <person name="Wilson R."/>
            <person name="Jin W."/>
            <person name="Lee H.R."/>
            <person name="Jiang J."/>
            <person name="Jackson S."/>
        </authorList>
    </citation>
    <scope>NUCLEOTIDE SEQUENCE [LARGE SCALE GENOMIC DNA]</scope>
</reference>
<sequence>MTREKRQKASQDVSGDESPPIRFPRGRLGKEKVVEGGSGSGTRTSPRFTRQSSNLTVQIRDVDSSQGSDAPNTRGRGRGGGRSSGAGRASHDFPVGSRENPVRLYKTLGFDTTPLHHIRRPKSNYLHQLAKCRRDCLIDPETQPEESQNPRFRTFTQLDWYNSVIMARENPVVEMKWIDVASQNDSKIYPRNSAKNN</sequence>